<feature type="domain" description="CusB-like beta-barrel" evidence="4">
    <location>
        <begin position="272"/>
        <end position="342"/>
    </location>
</feature>
<feature type="region of interest" description="Disordered" evidence="2">
    <location>
        <begin position="1"/>
        <end position="36"/>
    </location>
</feature>
<dbReference type="PANTHER" id="PTHR30469">
    <property type="entry name" value="MULTIDRUG RESISTANCE PROTEIN MDTA"/>
    <property type="match status" value="1"/>
</dbReference>
<dbReference type="InterPro" id="IPR058792">
    <property type="entry name" value="Beta-barrel_RND_2"/>
</dbReference>
<dbReference type="Pfam" id="PF25967">
    <property type="entry name" value="RND-MFP_C"/>
    <property type="match status" value="1"/>
</dbReference>
<dbReference type="Gene3D" id="1.10.287.470">
    <property type="entry name" value="Helix hairpin bin"/>
    <property type="match status" value="1"/>
</dbReference>
<feature type="domain" description="Multidrug resistance protein MdtA-like C-terminal permuted SH3" evidence="5">
    <location>
        <begin position="349"/>
        <end position="403"/>
    </location>
</feature>
<organism evidence="7 8">
    <name type="scientific">Tunturiibacter lichenicola</name>
    <dbReference type="NCBI Taxonomy" id="2051959"/>
    <lineage>
        <taxon>Bacteria</taxon>
        <taxon>Pseudomonadati</taxon>
        <taxon>Acidobacteriota</taxon>
        <taxon>Terriglobia</taxon>
        <taxon>Terriglobales</taxon>
        <taxon>Acidobacteriaceae</taxon>
        <taxon>Tunturiibacter</taxon>
    </lineage>
</organism>
<dbReference type="Gene3D" id="2.40.420.20">
    <property type="match status" value="1"/>
</dbReference>
<evidence type="ECO:0000313" key="8">
    <source>
        <dbReference type="Proteomes" id="UP000564385"/>
    </source>
</evidence>
<dbReference type="AlphaFoldDB" id="A0A852VG17"/>
<feature type="domain" description="CzcB-like barrel-sandwich hybrid" evidence="6">
    <location>
        <begin position="110"/>
        <end position="242"/>
    </location>
</feature>
<evidence type="ECO:0000313" key="7">
    <source>
        <dbReference type="EMBL" id="NYF88396.1"/>
    </source>
</evidence>
<evidence type="ECO:0000259" key="4">
    <source>
        <dbReference type="Pfam" id="PF25954"/>
    </source>
</evidence>
<accession>A0A852VG17</accession>
<feature type="transmembrane region" description="Helical" evidence="3">
    <location>
        <begin position="42"/>
        <end position="63"/>
    </location>
</feature>
<dbReference type="NCBIfam" id="TIGR01730">
    <property type="entry name" value="RND_mfp"/>
    <property type="match status" value="1"/>
</dbReference>
<keyword evidence="3" id="KW-1133">Transmembrane helix</keyword>
<gene>
    <name evidence="7" type="ORF">HDF08_000463</name>
</gene>
<dbReference type="EMBL" id="JACCCU010000001">
    <property type="protein sequence ID" value="NYF88396.1"/>
    <property type="molecule type" value="Genomic_DNA"/>
</dbReference>
<comment type="caution">
    <text evidence="7">The sequence shown here is derived from an EMBL/GenBank/DDBJ whole genome shotgun (WGS) entry which is preliminary data.</text>
</comment>
<evidence type="ECO:0000256" key="2">
    <source>
        <dbReference type="SAM" id="MobiDB-lite"/>
    </source>
</evidence>
<evidence type="ECO:0000259" key="5">
    <source>
        <dbReference type="Pfam" id="PF25967"/>
    </source>
</evidence>
<dbReference type="GO" id="GO:0015562">
    <property type="term" value="F:efflux transmembrane transporter activity"/>
    <property type="evidence" value="ECO:0007669"/>
    <property type="project" value="TreeGrafter"/>
</dbReference>
<keyword evidence="3" id="KW-0812">Transmembrane</keyword>
<dbReference type="InterPro" id="IPR058647">
    <property type="entry name" value="BSH_CzcB-like"/>
</dbReference>
<dbReference type="Gene3D" id="2.40.50.100">
    <property type="match status" value="1"/>
</dbReference>
<reference evidence="7 8" key="1">
    <citation type="submission" date="2020-07" db="EMBL/GenBank/DDBJ databases">
        <title>Genomic Encyclopedia of Type Strains, Phase IV (KMG-V): Genome sequencing to study the core and pangenomes of soil and plant-associated prokaryotes.</title>
        <authorList>
            <person name="Whitman W."/>
        </authorList>
    </citation>
    <scope>NUCLEOTIDE SEQUENCE [LARGE SCALE GENOMIC DNA]</scope>
    <source>
        <strain evidence="7 8">M8UP22</strain>
    </source>
</reference>
<sequence length="433" mass="46239">MAMNPDEQKIKPNQDPGKTKEQPAKHDVAQTKPEPPKVSRRSLLSIVVIALIVAAVVAAVGIISRKHASAELTKYTENTSAPPVTLEQPVMQQNAREVVLPGNIQAFALAPIYARTTGYVKAWYHDIGAPVRKGELLAVIETPELDQQLASAKADLATAKSNAGIAKVTADRYNDLIGRNAVSQQDTDNAVQALEARSTQVASSQANVQRLEELVSFERIVAPFDGVITARNIDIGQLISATGSTTTAGAGTISGNKEIFDISAVRTLRVFINVPQIYSPDAKNGTIAKLTLPQYPGRTFQGKLVRSSDSVDPATRTLLAEVDVDNRSGELLPGSYTEVHLSVSSDAPALIVPVSALILEPDGLRVATVDTNHRVHMTRVTPGRDYGTTVEILAGLKPGEPIVGNPPDSILDGEEVRVINNSNNQAQAPEGKR</sequence>
<proteinExistence type="inferred from homology"/>
<dbReference type="SUPFAM" id="SSF111369">
    <property type="entry name" value="HlyD-like secretion proteins"/>
    <property type="match status" value="1"/>
</dbReference>
<name>A0A852VG17_9BACT</name>
<evidence type="ECO:0000256" key="3">
    <source>
        <dbReference type="SAM" id="Phobius"/>
    </source>
</evidence>
<comment type="similarity">
    <text evidence="1">Belongs to the membrane fusion protein (MFP) (TC 8.A.1) family.</text>
</comment>
<evidence type="ECO:0000256" key="1">
    <source>
        <dbReference type="ARBA" id="ARBA00009477"/>
    </source>
</evidence>
<dbReference type="Proteomes" id="UP000564385">
    <property type="component" value="Unassembled WGS sequence"/>
</dbReference>
<dbReference type="Pfam" id="PF25954">
    <property type="entry name" value="Beta-barrel_RND_2"/>
    <property type="match status" value="1"/>
</dbReference>
<dbReference type="InterPro" id="IPR006143">
    <property type="entry name" value="RND_pump_MFP"/>
</dbReference>
<protein>
    <submittedName>
        <fullName evidence="7">RND family efflux transporter MFP subunit</fullName>
    </submittedName>
</protein>
<dbReference type="GO" id="GO:1990281">
    <property type="term" value="C:efflux pump complex"/>
    <property type="evidence" value="ECO:0007669"/>
    <property type="project" value="TreeGrafter"/>
</dbReference>
<evidence type="ECO:0000259" key="6">
    <source>
        <dbReference type="Pfam" id="PF25973"/>
    </source>
</evidence>
<dbReference type="InterPro" id="IPR058627">
    <property type="entry name" value="MdtA-like_C"/>
</dbReference>
<dbReference type="Pfam" id="PF25973">
    <property type="entry name" value="BSH_CzcB"/>
    <property type="match status" value="1"/>
</dbReference>
<keyword evidence="3" id="KW-0472">Membrane</keyword>
<dbReference type="Gene3D" id="2.40.30.170">
    <property type="match status" value="1"/>
</dbReference>
<dbReference type="PANTHER" id="PTHR30469:SF37">
    <property type="entry name" value="RAGD PROTEIN"/>
    <property type="match status" value="1"/>
</dbReference>